<dbReference type="EMBL" id="FQWD01000006">
    <property type="protein sequence ID" value="SHH08266.1"/>
    <property type="molecule type" value="Genomic_DNA"/>
</dbReference>
<dbReference type="Proteomes" id="UP000184520">
    <property type="component" value="Unassembled WGS sequence"/>
</dbReference>
<protein>
    <recommendedName>
        <fullName evidence="4">Lipoprotein</fullName>
    </recommendedName>
</protein>
<keyword evidence="1" id="KW-0732">Signal</keyword>
<feature type="chain" id="PRO_5012138319" description="Lipoprotein" evidence="1">
    <location>
        <begin position="21"/>
        <end position="166"/>
    </location>
</feature>
<dbReference type="RefSeq" id="WP_073324660.1">
    <property type="nucleotide sequence ID" value="NZ_FQWD01000006.1"/>
</dbReference>
<dbReference type="STRING" id="634436.SAMN05216361_3713"/>
<name>A0A1M5Q2X7_9ALTE</name>
<dbReference type="AlphaFoldDB" id="A0A1M5Q2X7"/>
<evidence type="ECO:0000313" key="3">
    <source>
        <dbReference type="Proteomes" id="UP000184520"/>
    </source>
</evidence>
<evidence type="ECO:0000313" key="2">
    <source>
        <dbReference type="EMBL" id="SHH08266.1"/>
    </source>
</evidence>
<proteinExistence type="predicted"/>
<keyword evidence="3" id="KW-1185">Reference proteome</keyword>
<accession>A0A1M5Q2X7</accession>
<evidence type="ECO:0000256" key="1">
    <source>
        <dbReference type="SAM" id="SignalP"/>
    </source>
</evidence>
<feature type="signal peptide" evidence="1">
    <location>
        <begin position="1"/>
        <end position="20"/>
    </location>
</feature>
<organism evidence="2 3">
    <name type="scientific">Marisediminitalea aggregata</name>
    <dbReference type="NCBI Taxonomy" id="634436"/>
    <lineage>
        <taxon>Bacteria</taxon>
        <taxon>Pseudomonadati</taxon>
        <taxon>Pseudomonadota</taxon>
        <taxon>Gammaproteobacteria</taxon>
        <taxon>Alteromonadales</taxon>
        <taxon>Alteromonadaceae</taxon>
        <taxon>Marisediminitalea</taxon>
    </lineage>
</organism>
<gene>
    <name evidence="2" type="ORF">SAMN05216361_3713</name>
</gene>
<dbReference type="PROSITE" id="PS51257">
    <property type="entry name" value="PROKAR_LIPOPROTEIN"/>
    <property type="match status" value="1"/>
</dbReference>
<sequence length="166" mass="18901">MRELLCCSFLLFLVGCQSLAVTTEIPYETEVMLPPYLAAMKYRDQIEKCWLNSEQFSKSDMIVEVFPMSGIHDPQANWISLNIRPKLVDMAYSSSVFSIIIEETSTKTSDDPSYRSSTIRVRTYPNTASGYQYYWLDIKRWTEGDTNCSSSTLSQNNAANIASNEV</sequence>
<evidence type="ECO:0008006" key="4">
    <source>
        <dbReference type="Google" id="ProtNLM"/>
    </source>
</evidence>
<reference evidence="3" key="1">
    <citation type="submission" date="2016-11" db="EMBL/GenBank/DDBJ databases">
        <authorList>
            <person name="Varghese N."/>
            <person name="Submissions S."/>
        </authorList>
    </citation>
    <scope>NUCLEOTIDE SEQUENCE [LARGE SCALE GENOMIC DNA]</scope>
    <source>
        <strain evidence="3">CGMCC 1.8995</strain>
    </source>
</reference>